<gene>
    <name evidence="1" type="ORF">ACFO3S_25785</name>
</gene>
<name>A0ABV9FKZ9_9BACL</name>
<reference evidence="2" key="1">
    <citation type="journal article" date="2019" name="Int. J. Syst. Evol. Microbiol.">
        <title>The Global Catalogue of Microorganisms (GCM) 10K type strain sequencing project: providing services to taxonomists for standard genome sequencing and annotation.</title>
        <authorList>
            <consortium name="The Broad Institute Genomics Platform"/>
            <consortium name="The Broad Institute Genome Sequencing Center for Infectious Disease"/>
            <person name="Wu L."/>
            <person name="Ma J."/>
        </authorList>
    </citation>
    <scope>NUCLEOTIDE SEQUENCE [LARGE SCALE GENOMIC DNA]</scope>
    <source>
        <strain evidence="2">CCUG 49571</strain>
    </source>
</reference>
<accession>A0ABV9FKZ9</accession>
<dbReference type="RefSeq" id="WP_378102047.1">
    <property type="nucleotide sequence ID" value="NZ_JBHSEP010000029.1"/>
</dbReference>
<comment type="caution">
    <text evidence="1">The sequence shown here is derived from an EMBL/GenBank/DDBJ whole genome shotgun (WGS) entry which is preliminary data.</text>
</comment>
<dbReference type="EMBL" id="JBHSEP010000029">
    <property type="protein sequence ID" value="MFC4601675.1"/>
    <property type="molecule type" value="Genomic_DNA"/>
</dbReference>
<organism evidence="1 2">
    <name type="scientific">Cohnella hongkongensis</name>
    <dbReference type="NCBI Taxonomy" id="178337"/>
    <lineage>
        <taxon>Bacteria</taxon>
        <taxon>Bacillati</taxon>
        <taxon>Bacillota</taxon>
        <taxon>Bacilli</taxon>
        <taxon>Bacillales</taxon>
        <taxon>Paenibacillaceae</taxon>
        <taxon>Cohnella</taxon>
    </lineage>
</organism>
<proteinExistence type="predicted"/>
<dbReference type="Proteomes" id="UP001596028">
    <property type="component" value="Unassembled WGS sequence"/>
</dbReference>
<keyword evidence="2" id="KW-1185">Reference proteome</keyword>
<protein>
    <submittedName>
        <fullName evidence="1">Uncharacterized protein</fullName>
    </submittedName>
</protein>
<evidence type="ECO:0000313" key="1">
    <source>
        <dbReference type="EMBL" id="MFC4601675.1"/>
    </source>
</evidence>
<sequence>MGTTEHRRDAAEADESAQTIRLANVIRRLGTRSRLPALMPDGGAWHPGIDEELGRVSLEWLSGGRTDAVPEAAAYLAALHLWNDSLTRAHDLVERLGTPTAMLLHGIIHRREGDFDNANYWFRRTGSHPAYHGLQARAAAYLGRHPIANGPTREAAGKIATQGSWNPYLFVTAAAMQAYRIGDDEARERLEYVQQLELEAVMRFLEGHLGALRDD</sequence>
<evidence type="ECO:0000313" key="2">
    <source>
        <dbReference type="Proteomes" id="UP001596028"/>
    </source>
</evidence>